<feature type="region of interest" description="Disordered" evidence="1">
    <location>
        <begin position="173"/>
        <end position="215"/>
    </location>
</feature>
<proteinExistence type="predicted"/>
<dbReference type="Pfam" id="PF01585">
    <property type="entry name" value="G-patch"/>
    <property type="match status" value="1"/>
</dbReference>
<dbReference type="EMBL" id="JAIXMP010000009">
    <property type="protein sequence ID" value="KAI9268087.1"/>
    <property type="molecule type" value="Genomic_DNA"/>
</dbReference>
<dbReference type="PANTHER" id="PTHR20923">
    <property type="entry name" value="BAT4 PROTEIN-RELATED"/>
    <property type="match status" value="1"/>
</dbReference>
<evidence type="ECO:0000259" key="2">
    <source>
        <dbReference type="PROSITE" id="PS50174"/>
    </source>
</evidence>
<dbReference type="GO" id="GO:0003676">
    <property type="term" value="F:nucleic acid binding"/>
    <property type="evidence" value="ECO:0007669"/>
    <property type="project" value="InterPro"/>
</dbReference>
<reference evidence="3" key="1">
    <citation type="journal article" date="2022" name="IScience">
        <title>Evolution of zygomycete secretomes and the origins of terrestrial fungal ecologies.</title>
        <authorList>
            <person name="Chang Y."/>
            <person name="Wang Y."/>
            <person name="Mondo S."/>
            <person name="Ahrendt S."/>
            <person name="Andreopoulos W."/>
            <person name="Barry K."/>
            <person name="Beard J."/>
            <person name="Benny G.L."/>
            <person name="Blankenship S."/>
            <person name="Bonito G."/>
            <person name="Cuomo C."/>
            <person name="Desiro A."/>
            <person name="Gervers K.A."/>
            <person name="Hundley H."/>
            <person name="Kuo A."/>
            <person name="LaButti K."/>
            <person name="Lang B.F."/>
            <person name="Lipzen A."/>
            <person name="O'Donnell K."/>
            <person name="Pangilinan J."/>
            <person name="Reynolds N."/>
            <person name="Sandor L."/>
            <person name="Smith M.E."/>
            <person name="Tsang A."/>
            <person name="Grigoriev I.V."/>
            <person name="Stajich J.E."/>
            <person name="Spatafora J.W."/>
        </authorList>
    </citation>
    <scope>NUCLEOTIDE SEQUENCE</scope>
    <source>
        <strain evidence="3">RSA 2281</strain>
    </source>
</reference>
<dbReference type="SMART" id="SM00443">
    <property type="entry name" value="G_patch"/>
    <property type="match status" value="1"/>
</dbReference>
<evidence type="ECO:0000256" key="1">
    <source>
        <dbReference type="SAM" id="MobiDB-lite"/>
    </source>
</evidence>
<dbReference type="PANTHER" id="PTHR20923:SF1">
    <property type="entry name" value="G PATCH DOMAIN AND ANKYRIN REPEAT-CONTAINING PROTEIN 1"/>
    <property type="match status" value="1"/>
</dbReference>
<name>A0AAD5PFQ2_9FUNG</name>
<feature type="domain" description="G-patch" evidence="2">
    <location>
        <begin position="115"/>
        <end position="161"/>
    </location>
</feature>
<keyword evidence="4" id="KW-1185">Reference proteome</keyword>
<sequence length="215" mass="24480">MENDHSVRKTTHYSRPIEFVRGTAGQKTLSTTTPLRSTGDQVADLYKSIISEKDTMKNIKETNDDDNEKEEKLWCPDCQLKVPASTLEQHLRGIAHRMSSHNDTTTTTDFLALNGSNVGFQLLKSLGWEYEKGLGPEGQGRRHPIATALKQDTHGLGHKNTAKKRITHTAKEIEEQHRQKKPISTTPPKPTGKVMARQERRETRKRMNMLHYLNN</sequence>
<dbReference type="AlphaFoldDB" id="A0AAD5PFQ2"/>
<dbReference type="InterPro" id="IPR039146">
    <property type="entry name" value="GPANK1"/>
</dbReference>
<evidence type="ECO:0000313" key="4">
    <source>
        <dbReference type="Proteomes" id="UP001209540"/>
    </source>
</evidence>
<reference evidence="3" key="2">
    <citation type="submission" date="2023-02" db="EMBL/GenBank/DDBJ databases">
        <authorList>
            <consortium name="DOE Joint Genome Institute"/>
            <person name="Mondo S.J."/>
            <person name="Chang Y."/>
            <person name="Wang Y."/>
            <person name="Ahrendt S."/>
            <person name="Andreopoulos W."/>
            <person name="Barry K."/>
            <person name="Beard J."/>
            <person name="Benny G.L."/>
            <person name="Blankenship S."/>
            <person name="Bonito G."/>
            <person name="Cuomo C."/>
            <person name="Desiro A."/>
            <person name="Gervers K.A."/>
            <person name="Hundley H."/>
            <person name="Kuo A."/>
            <person name="LaButti K."/>
            <person name="Lang B.F."/>
            <person name="Lipzen A."/>
            <person name="O'Donnell K."/>
            <person name="Pangilinan J."/>
            <person name="Reynolds N."/>
            <person name="Sandor L."/>
            <person name="Smith M.W."/>
            <person name="Tsang A."/>
            <person name="Grigoriev I.V."/>
            <person name="Stajich J.E."/>
            <person name="Spatafora J.W."/>
        </authorList>
    </citation>
    <scope>NUCLEOTIDE SEQUENCE</scope>
    <source>
        <strain evidence="3">RSA 2281</strain>
    </source>
</reference>
<comment type="caution">
    <text evidence="3">The sequence shown here is derived from an EMBL/GenBank/DDBJ whole genome shotgun (WGS) entry which is preliminary data.</text>
</comment>
<dbReference type="Proteomes" id="UP001209540">
    <property type="component" value="Unassembled WGS sequence"/>
</dbReference>
<accession>A0AAD5PFQ2</accession>
<organism evidence="3 4">
    <name type="scientific">Phascolomyces articulosus</name>
    <dbReference type="NCBI Taxonomy" id="60185"/>
    <lineage>
        <taxon>Eukaryota</taxon>
        <taxon>Fungi</taxon>
        <taxon>Fungi incertae sedis</taxon>
        <taxon>Mucoromycota</taxon>
        <taxon>Mucoromycotina</taxon>
        <taxon>Mucoromycetes</taxon>
        <taxon>Mucorales</taxon>
        <taxon>Lichtheimiaceae</taxon>
        <taxon>Phascolomyces</taxon>
    </lineage>
</organism>
<gene>
    <name evidence="3" type="ORF">BDA99DRAFT_558266</name>
</gene>
<dbReference type="PROSITE" id="PS50174">
    <property type="entry name" value="G_PATCH"/>
    <property type="match status" value="1"/>
</dbReference>
<dbReference type="InterPro" id="IPR000467">
    <property type="entry name" value="G_patch_dom"/>
</dbReference>
<protein>
    <recommendedName>
        <fullName evidence="2">G-patch domain-containing protein</fullName>
    </recommendedName>
</protein>
<evidence type="ECO:0000313" key="3">
    <source>
        <dbReference type="EMBL" id="KAI9268087.1"/>
    </source>
</evidence>